<sequence>MELNDFNNIEWSDLARWNQGPRHVAGDQPKLELLQDSPTNSSDSRFAETETQFLTSWNRVGLGDATTVDSVDGNSDGFPLSLPSEGPPEVATTETNCRETQLPESCECTGKILQLQEEMKRLQEDKIEKLYAYIERSLQPWAESVTERIDDLTNERDARKDMEISYPPMTYDLGRDQMAPMT</sequence>
<dbReference type="OrthoDB" id="4210937at2759"/>
<reference evidence="1 2" key="1">
    <citation type="submission" date="2015-08" db="EMBL/GenBank/DDBJ databases">
        <title>Emmonsia species relationships and genome sequence.</title>
        <authorList>
            <person name="Cuomo C.A."/>
            <person name="Schwartz I.S."/>
            <person name="Kenyon C."/>
            <person name="De Hoog G.S."/>
            <person name="Govender N.P."/>
            <person name="Botha A."/>
            <person name="Moreno L."/>
            <person name="De Vries M."/>
            <person name="Munoz J.F."/>
            <person name="Stielow J.B."/>
        </authorList>
    </citation>
    <scope>NUCLEOTIDE SEQUENCE [LARGE SCALE GENOMIC DNA]</scope>
    <source>
        <strain evidence="1 2">EI222</strain>
    </source>
</reference>
<accession>A0A1J9QTM0</accession>
<dbReference type="AlphaFoldDB" id="A0A1J9QTM0"/>
<proteinExistence type="predicted"/>
<name>A0A1J9QTM0_9EURO</name>
<dbReference type="VEuPathDB" id="FungiDB:ACJ73_05079"/>
<protein>
    <submittedName>
        <fullName evidence="1">Uncharacterized protein</fullName>
    </submittedName>
</protein>
<gene>
    <name evidence="1" type="ORF">ACJ73_05079</name>
</gene>
<evidence type="ECO:0000313" key="1">
    <source>
        <dbReference type="EMBL" id="OJD23571.1"/>
    </source>
</evidence>
<comment type="caution">
    <text evidence="1">The sequence shown here is derived from an EMBL/GenBank/DDBJ whole genome shotgun (WGS) entry which is preliminary data.</text>
</comment>
<organism evidence="1 2">
    <name type="scientific">Blastomyces percursus</name>
    <dbReference type="NCBI Taxonomy" id="1658174"/>
    <lineage>
        <taxon>Eukaryota</taxon>
        <taxon>Fungi</taxon>
        <taxon>Dikarya</taxon>
        <taxon>Ascomycota</taxon>
        <taxon>Pezizomycotina</taxon>
        <taxon>Eurotiomycetes</taxon>
        <taxon>Eurotiomycetidae</taxon>
        <taxon>Onygenales</taxon>
        <taxon>Ajellomycetaceae</taxon>
        <taxon>Blastomyces</taxon>
    </lineage>
</organism>
<dbReference type="Proteomes" id="UP000242791">
    <property type="component" value="Unassembled WGS sequence"/>
</dbReference>
<dbReference type="EMBL" id="LGTZ01000761">
    <property type="protein sequence ID" value="OJD23571.1"/>
    <property type="molecule type" value="Genomic_DNA"/>
</dbReference>
<evidence type="ECO:0000313" key="2">
    <source>
        <dbReference type="Proteomes" id="UP000242791"/>
    </source>
</evidence>
<keyword evidence="2" id="KW-1185">Reference proteome</keyword>